<dbReference type="EMBL" id="JAFNEN010000233">
    <property type="protein sequence ID" value="KAG8188708.1"/>
    <property type="molecule type" value="Genomic_DNA"/>
</dbReference>
<proteinExistence type="predicted"/>
<reference evidence="1 2" key="1">
    <citation type="journal article" date="2022" name="Nat. Ecol. Evol.">
        <title>A masculinizing supergene underlies an exaggerated male reproductive morph in a spider.</title>
        <authorList>
            <person name="Hendrickx F."/>
            <person name="De Corte Z."/>
            <person name="Sonet G."/>
            <person name="Van Belleghem S.M."/>
            <person name="Kostlbacher S."/>
            <person name="Vangestel C."/>
        </authorList>
    </citation>
    <scope>NUCLEOTIDE SEQUENCE [LARGE SCALE GENOMIC DNA]</scope>
    <source>
        <strain evidence="1">W744_W776</strain>
    </source>
</reference>
<sequence length="88" mass="9611">MEMRLKANLKSREEGSGNILKSILNTFVRKGNLNFPCEPYFAAISPEVIHTGGGVTSFECPLSQLPLTMMDEVSILTTNPVKGRSSIP</sequence>
<evidence type="ECO:0000313" key="2">
    <source>
        <dbReference type="Proteomes" id="UP000827092"/>
    </source>
</evidence>
<comment type="caution">
    <text evidence="1">The sequence shown here is derived from an EMBL/GenBank/DDBJ whole genome shotgun (WGS) entry which is preliminary data.</text>
</comment>
<protein>
    <submittedName>
        <fullName evidence="1">Uncharacterized protein</fullName>
    </submittedName>
</protein>
<name>A0AAV6UYA9_9ARAC</name>
<accession>A0AAV6UYA9</accession>
<organism evidence="1 2">
    <name type="scientific">Oedothorax gibbosus</name>
    <dbReference type="NCBI Taxonomy" id="931172"/>
    <lineage>
        <taxon>Eukaryota</taxon>
        <taxon>Metazoa</taxon>
        <taxon>Ecdysozoa</taxon>
        <taxon>Arthropoda</taxon>
        <taxon>Chelicerata</taxon>
        <taxon>Arachnida</taxon>
        <taxon>Araneae</taxon>
        <taxon>Araneomorphae</taxon>
        <taxon>Entelegynae</taxon>
        <taxon>Araneoidea</taxon>
        <taxon>Linyphiidae</taxon>
        <taxon>Erigoninae</taxon>
        <taxon>Oedothorax</taxon>
    </lineage>
</organism>
<dbReference type="AlphaFoldDB" id="A0AAV6UYA9"/>
<keyword evidence="2" id="KW-1185">Reference proteome</keyword>
<evidence type="ECO:0000313" key="1">
    <source>
        <dbReference type="EMBL" id="KAG8188708.1"/>
    </source>
</evidence>
<gene>
    <name evidence="1" type="ORF">JTE90_003964</name>
</gene>
<dbReference type="Proteomes" id="UP000827092">
    <property type="component" value="Unassembled WGS sequence"/>
</dbReference>